<evidence type="ECO:0000256" key="2">
    <source>
        <dbReference type="ARBA" id="ARBA00023125"/>
    </source>
</evidence>
<evidence type="ECO:0000313" key="5">
    <source>
        <dbReference type="EMBL" id="SDD71366.1"/>
    </source>
</evidence>
<dbReference type="AlphaFoldDB" id="A0A1G6X228"/>
<organism evidence="5 6">
    <name type="scientific">Niabella drilacis (strain DSM 25811 / CCM 8410 / CCUG 62505 / LMG 26954 / E90)</name>
    <dbReference type="NCBI Taxonomy" id="1285928"/>
    <lineage>
        <taxon>Bacteria</taxon>
        <taxon>Pseudomonadati</taxon>
        <taxon>Bacteroidota</taxon>
        <taxon>Chitinophagia</taxon>
        <taxon>Chitinophagales</taxon>
        <taxon>Chitinophagaceae</taxon>
        <taxon>Niabella</taxon>
    </lineage>
</organism>
<dbReference type="InterPro" id="IPR009057">
    <property type="entry name" value="Homeodomain-like_sf"/>
</dbReference>
<dbReference type="Gene3D" id="1.10.10.60">
    <property type="entry name" value="Homeodomain-like"/>
    <property type="match status" value="1"/>
</dbReference>
<evidence type="ECO:0000259" key="4">
    <source>
        <dbReference type="PROSITE" id="PS01124"/>
    </source>
</evidence>
<evidence type="ECO:0000256" key="3">
    <source>
        <dbReference type="ARBA" id="ARBA00023163"/>
    </source>
</evidence>
<proteinExistence type="predicted"/>
<dbReference type="PROSITE" id="PS01124">
    <property type="entry name" value="HTH_ARAC_FAMILY_2"/>
    <property type="match status" value="1"/>
</dbReference>
<dbReference type="GO" id="GO:0043565">
    <property type="term" value="F:sequence-specific DNA binding"/>
    <property type="evidence" value="ECO:0007669"/>
    <property type="project" value="InterPro"/>
</dbReference>
<dbReference type="EMBL" id="FMZO01000012">
    <property type="protein sequence ID" value="SDD71366.1"/>
    <property type="molecule type" value="Genomic_DNA"/>
</dbReference>
<dbReference type="PANTHER" id="PTHR43280">
    <property type="entry name" value="ARAC-FAMILY TRANSCRIPTIONAL REGULATOR"/>
    <property type="match status" value="1"/>
</dbReference>
<dbReference type="InterPro" id="IPR018060">
    <property type="entry name" value="HTH_AraC"/>
</dbReference>
<dbReference type="SUPFAM" id="SSF46689">
    <property type="entry name" value="Homeodomain-like"/>
    <property type="match status" value="1"/>
</dbReference>
<feature type="domain" description="HTH araC/xylS-type" evidence="4">
    <location>
        <begin position="188"/>
        <end position="287"/>
    </location>
</feature>
<accession>A0A1G6X228</accession>
<evidence type="ECO:0000256" key="1">
    <source>
        <dbReference type="ARBA" id="ARBA00023015"/>
    </source>
</evidence>
<dbReference type="OrthoDB" id="2585681at2"/>
<dbReference type="InterPro" id="IPR003313">
    <property type="entry name" value="AraC-bd"/>
</dbReference>
<keyword evidence="3" id="KW-0804">Transcription</keyword>
<keyword evidence="6" id="KW-1185">Reference proteome</keyword>
<evidence type="ECO:0000313" key="6">
    <source>
        <dbReference type="Proteomes" id="UP000198757"/>
    </source>
</evidence>
<name>A0A1G6X228_NIADE</name>
<dbReference type="RefSeq" id="WP_090391800.1">
    <property type="nucleotide sequence ID" value="NZ_FMZO01000012.1"/>
</dbReference>
<reference evidence="6" key="1">
    <citation type="submission" date="2016-10" db="EMBL/GenBank/DDBJ databases">
        <authorList>
            <person name="Varghese N."/>
            <person name="Submissions S."/>
        </authorList>
    </citation>
    <scope>NUCLEOTIDE SEQUENCE [LARGE SCALE GENOMIC DNA]</scope>
    <source>
        <strain evidence="6">DSM 25811 / CCM 8410 / LMG 26954 / E90</strain>
    </source>
</reference>
<dbReference type="InterPro" id="IPR037923">
    <property type="entry name" value="HTH-like"/>
</dbReference>
<dbReference type="SMART" id="SM00342">
    <property type="entry name" value="HTH_ARAC"/>
    <property type="match status" value="1"/>
</dbReference>
<gene>
    <name evidence="5" type="ORF">SAMN04487894_11287</name>
</gene>
<dbReference type="Pfam" id="PF12833">
    <property type="entry name" value="HTH_18"/>
    <property type="match status" value="1"/>
</dbReference>
<dbReference type="PANTHER" id="PTHR43280:SF32">
    <property type="entry name" value="TRANSCRIPTIONAL REGULATORY PROTEIN"/>
    <property type="match status" value="1"/>
</dbReference>
<keyword evidence="2 5" id="KW-0238">DNA-binding</keyword>
<dbReference type="Pfam" id="PF02311">
    <property type="entry name" value="AraC_binding"/>
    <property type="match status" value="1"/>
</dbReference>
<dbReference type="Proteomes" id="UP000198757">
    <property type="component" value="Unassembled WGS sequence"/>
</dbReference>
<dbReference type="GO" id="GO:0003700">
    <property type="term" value="F:DNA-binding transcription factor activity"/>
    <property type="evidence" value="ECO:0007669"/>
    <property type="project" value="InterPro"/>
</dbReference>
<dbReference type="SUPFAM" id="SSF51215">
    <property type="entry name" value="Regulatory protein AraC"/>
    <property type="match status" value="1"/>
</dbReference>
<protein>
    <submittedName>
        <fullName evidence="5">AraC-type DNA-binding protein</fullName>
    </submittedName>
</protein>
<dbReference type="STRING" id="1285928.SAMN04487894_11287"/>
<keyword evidence="1" id="KW-0805">Transcription regulation</keyword>
<sequence length="293" mass="34431">MKEPQVFQHTCTPQKNHQISVRTIKELLNHMPRQLHQPHRSNFCIIHLYTEGHGIHQVDFKDIAVKPGRMVFISNGQVHNFDPHADYDGFALMFTDAFFSRADFYRQFLHKSAMYHDPLQPFYFDTGDRFEELSSLLGYMMQEQKRRVDELQELTLHNYLANILFIAERKYGPLQRKTHSPGDNGVVARFKTLVNTHLMEQWPVKQYARELNITQRTLENAFVKAEDTTPKKWLTERTILEIKRHLCYEEALPIKGISDRLGFKEVSNFVKFFKTETGLTPAGFRSSLKQVQE</sequence>